<dbReference type="InterPro" id="IPR019243">
    <property type="entry name" value="DUF2202"/>
</dbReference>
<evidence type="ECO:0000313" key="6">
    <source>
        <dbReference type="Proteomes" id="UP001185922"/>
    </source>
</evidence>
<evidence type="ECO:0000313" key="3">
    <source>
        <dbReference type="EMBL" id="MDV6308016.1"/>
    </source>
</evidence>
<dbReference type="EMBL" id="JAWLKI010000011">
    <property type="protein sequence ID" value="MDV6308016.1"/>
    <property type="molecule type" value="Genomic_DNA"/>
</dbReference>
<dbReference type="AlphaFoldDB" id="A0AAE4RAN3"/>
<proteinExistence type="predicted"/>
<evidence type="ECO:0000256" key="1">
    <source>
        <dbReference type="SAM" id="MobiDB-lite"/>
    </source>
</evidence>
<dbReference type="Proteomes" id="UP001185779">
    <property type="component" value="Unassembled WGS sequence"/>
</dbReference>
<feature type="region of interest" description="Disordered" evidence="1">
    <location>
        <begin position="66"/>
        <end position="96"/>
    </location>
</feature>
<evidence type="ECO:0000313" key="5">
    <source>
        <dbReference type="Proteomes" id="UP001185779"/>
    </source>
</evidence>
<dbReference type="Pfam" id="PF09968">
    <property type="entry name" value="DUF2202"/>
    <property type="match status" value="1"/>
</dbReference>
<reference evidence="4 5" key="1">
    <citation type="submission" date="2023-10" db="EMBL/GenBank/DDBJ databases">
        <title>Development of a sustainable strategy for remediation of hydrocarbon-contaminated territories based on the waste exchange concept.</title>
        <authorList>
            <person name="Krivoruchko A."/>
        </authorList>
    </citation>
    <scope>NUCLEOTIDE SEQUENCE</scope>
    <source>
        <strain evidence="3 5">IEGM 1266</strain>
        <strain evidence="4">IEGM 1279</strain>
    </source>
</reference>
<gene>
    <name evidence="3" type="ORF">R3P94_11885</name>
    <name evidence="4" type="ORF">R3Q15_18420</name>
</gene>
<name>A0AAE4RAN3_9ACTN</name>
<dbReference type="Proteomes" id="UP001185922">
    <property type="component" value="Unassembled WGS sequence"/>
</dbReference>
<dbReference type="EMBL" id="JAWLKH010000023">
    <property type="protein sequence ID" value="MDV6313841.1"/>
    <property type="molecule type" value="Genomic_DNA"/>
</dbReference>
<keyword evidence="5" id="KW-1185">Reference proteome</keyword>
<accession>A0AAE4RAN3</accession>
<comment type="caution">
    <text evidence="4">The sequence shown here is derived from an EMBL/GenBank/DDBJ whole genome shotgun (WGS) entry which is preliminary data.</text>
</comment>
<dbReference type="RefSeq" id="WP_006435005.1">
    <property type="nucleotide sequence ID" value="NZ_CP096596.1"/>
</dbReference>
<dbReference type="Gene3D" id="1.20.1260.10">
    <property type="match status" value="1"/>
</dbReference>
<feature type="domain" description="DUF2202" evidence="2">
    <location>
        <begin position="10"/>
        <end position="62"/>
    </location>
</feature>
<sequence length="96" mass="10776">MPLSDSERADLLLMREEERLARDLYRRSHQAWGVPIFGNISDGEQRHHDAIGRLLKRYSVPGVAVDRPSSNASTDLSVQSGPLPGPAARRIYTHRT</sequence>
<organism evidence="4 6">
    <name type="scientific">Gordonia amicalis</name>
    <dbReference type="NCBI Taxonomy" id="89053"/>
    <lineage>
        <taxon>Bacteria</taxon>
        <taxon>Bacillati</taxon>
        <taxon>Actinomycetota</taxon>
        <taxon>Actinomycetes</taxon>
        <taxon>Mycobacteriales</taxon>
        <taxon>Gordoniaceae</taxon>
        <taxon>Gordonia</taxon>
    </lineage>
</organism>
<evidence type="ECO:0000313" key="4">
    <source>
        <dbReference type="EMBL" id="MDV6313841.1"/>
    </source>
</evidence>
<protein>
    <submittedName>
        <fullName evidence="4">DUF2202 domain-containing protein</fullName>
    </submittedName>
</protein>
<feature type="compositionally biased region" description="Polar residues" evidence="1">
    <location>
        <begin position="68"/>
        <end position="80"/>
    </location>
</feature>
<evidence type="ECO:0000259" key="2">
    <source>
        <dbReference type="Pfam" id="PF09968"/>
    </source>
</evidence>
<dbReference type="InterPro" id="IPR012347">
    <property type="entry name" value="Ferritin-like"/>
</dbReference>